<reference evidence="2" key="1">
    <citation type="submission" date="2022-11" db="UniProtKB">
        <authorList>
            <consortium name="WormBaseParasite"/>
        </authorList>
    </citation>
    <scope>IDENTIFICATION</scope>
</reference>
<evidence type="ECO:0000313" key="1">
    <source>
        <dbReference type="Proteomes" id="UP000887580"/>
    </source>
</evidence>
<sequence>MSSMFEERHFYNRSYISVNTTTPDTFSPFPYSNYSIIPRYNSRIDDYANRFSSTKLSPGLASDDGYGSSSASSTFMSFNPRREGSGDDLISKSRNPLKSEEKSWRDIEILRKNISNDNNRQNGTFDKIPSETNDSSVTKSNNGNRVEFATNYTSTQNSPRTNSILKKPKISITTTDEDGAEIDGKPQKNVKHSIAQVEEREKFEKEKAKEALMPQIIVSPASPLPEEKIRASDGIVRLQAGTNKYDSQKGMTGFGTSRRETTKMIDTKHPEYDHERPDQSEIPLQSGTNKFASQKGMTGFGTNRRETSRIVDTAHPEYDPETSIDATSIPYQMGSNQYASQKGMTGFGQPRWEVLDPSISWQNRKSQGMVRLQSGTNRFASQQGMIGFGTIRNTTYLAESGELPYEDMKKSEAIIPSQAGWNKGDSQKRMTSFGAPRDVNILNVFGSLNTLKKQKSLLIAFKEQQKKSCSNKNPTFIRFKTCVGHPLFFYIFLNFWLKKCFYPSILFFYIFIFDE</sequence>
<dbReference type="Proteomes" id="UP000887580">
    <property type="component" value="Unplaced"/>
</dbReference>
<accession>A0AC35GW37</accession>
<dbReference type="WBParaSite" id="PS1159_v2.g9378.t1">
    <property type="protein sequence ID" value="PS1159_v2.g9378.t1"/>
    <property type="gene ID" value="PS1159_v2.g9378"/>
</dbReference>
<organism evidence="1 2">
    <name type="scientific">Panagrolaimus sp. PS1159</name>
    <dbReference type="NCBI Taxonomy" id="55785"/>
    <lineage>
        <taxon>Eukaryota</taxon>
        <taxon>Metazoa</taxon>
        <taxon>Ecdysozoa</taxon>
        <taxon>Nematoda</taxon>
        <taxon>Chromadorea</taxon>
        <taxon>Rhabditida</taxon>
        <taxon>Tylenchina</taxon>
        <taxon>Panagrolaimomorpha</taxon>
        <taxon>Panagrolaimoidea</taxon>
        <taxon>Panagrolaimidae</taxon>
        <taxon>Panagrolaimus</taxon>
    </lineage>
</organism>
<protein>
    <submittedName>
        <fullName evidence="2">Uncharacterized protein</fullName>
    </submittedName>
</protein>
<name>A0AC35GW37_9BILA</name>
<evidence type="ECO:0000313" key="2">
    <source>
        <dbReference type="WBParaSite" id="PS1159_v2.g9378.t1"/>
    </source>
</evidence>
<proteinExistence type="predicted"/>